<protein>
    <recommendedName>
        <fullName evidence="3">GTP cyclohydrolase I FolE2</fullName>
    </recommendedName>
</protein>
<comment type="caution">
    <text evidence="2">The sequence shown here is derived from an EMBL/GenBank/DDBJ whole genome shotgun (WGS) entry which is preliminary data.</text>
</comment>
<dbReference type="AlphaFoldDB" id="A0A7C5TJ46"/>
<name>A0A7C5TJ46_9CREN</name>
<sequence length="293" mass="33381">MELPDVQKNAPGIPIEISKVCVKGLYRRLCLDSDDGNVCLDSKIDACINLPKKQRGIHVSRSVEAIIESFSEARYSGFKKIEDALEYLSEMLLRRHEYALKASSSLKTLYLYKYIDDSIGLEDYIPIEIAMKSEIYRDGLKRFLICIGVEGMTVCPCAQQVYAYFEGSYPPNTPSHSQRSKLSIAIITKENIVDIDDLIKAAFSSFSAPSLNLLKRRDEYRLVKKAFETPRFIEDVAREAVHRVYNVYGDKLSGDSKLIVKVVSFESIHPYNLYAYLSYTIDELREAIKTKKP</sequence>
<reference evidence="2" key="1">
    <citation type="journal article" date="2020" name="mSystems">
        <title>Genome- and Community-Level Interaction Insights into Carbon Utilization and Element Cycling Functions of Hydrothermarchaeota in Hydrothermal Sediment.</title>
        <authorList>
            <person name="Zhou Z."/>
            <person name="Liu Y."/>
            <person name="Xu W."/>
            <person name="Pan J."/>
            <person name="Luo Z.H."/>
            <person name="Li M."/>
        </authorList>
    </citation>
    <scope>NUCLEOTIDE SEQUENCE [LARGE SCALE GENOMIC DNA]</scope>
    <source>
        <strain evidence="2">SpSt-1121</strain>
    </source>
</reference>
<dbReference type="PANTHER" id="PTHR36445">
    <property type="entry name" value="GTP CYCLOHYDROLASE MPTA"/>
    <property type="match status" value="1"/>
</dbReference>
<organism evidence="2">
    <name type="scientific">Ignisphaera aggregans</name>
    <dbReference type="NCBI Taxonomy" id="334771"/>
    <lineage>
        <taxon>Archaea</taxon>
        <taxon>Thermoproteota</taxon>
        <taxon>Thermoprotei</taxon>
        <taxon>Desulfurococcales</taxon>
        <taxon>Desulfurococcaceae</taxon>
        <taxon>Ignisphaera</taxon>
    </lineage>
</organism>
<evidence type="ECO:0000256" key="1">
    <source>
        <dbReference type="ARBA" id="ARBA00022801"/>
    </source>
</evidence>
<evidence type="ECO:0000313" key="2">
    <source>
        <dbReference type="EMBL" id="HHP82376.1"/>
    </source>
</evidence>
<dbReference type="GO" id="GO:0003934">
    <property type="term" value="F:GTP cyclohydrolase I activity"/>
    <property type="evidence" value="ECO:0007669"/>
    <property type="project" value="InterPro"/>
</dbReference>
<dbReference type="InterPro" id="IPR003801">
    <property type="entry name" value="GTP_cyclohydrolase_FolE2/MptA"/>
</dbReference>
<gene>
    <name evidence="2" type="ORF">ENM84_06910</name>
</gene>
<evidence type="ECO:0008006" key="3">
    <source>
        <dbReference type="Google" id="ProtNLM"/>
    </source>
</evidence>
<accession>A0A7C5TJ46</accession>
<dbReference type="EMBL" id="DRZI01000295">
    <property type="protein sequence ID" value="HHP82376.1"/>
    <property type="molecule type" value="Genomic_DNA"/>
</dbReference>
<dbReference type="Gene3D" id="3.10.270.10">
    <property type="entry name" value="Urate Oxidase"/>
    <property type="match status" value="1"/>
</dbReference>
<dbReference type="Pfam" id="PF02649">
    <property type="entry name" value="GCHY-1"/>
    <property type="match status" value="1"/>
</dbReference>
<dbReference type="PANTHER" id="PTHR36445:SF1">
    <property type="entry name" value="GTP CYCLOHYDROLASE MPTA"/>
    <property type="match status" value="1"/>
</dbReference>
<keyword evidence="1" id="KW-0378">Hydrolase</keyword>
<proteinExistence type="predicted"/>